<proteinExistence type="predicted"/>
<protein>
    <submittedName>
        <fullName evidence="2">Uncharacterized protein</fullName>
    </submittedName>
</protein>
<dbReference type="AlphaFoldDB" id="A0A076FCF7"/>
<keyword evidence="1" id="KW-0812">Transmembrane</keyword>
<accession>A0A076FCF7</accession>
<feature type="transmembrane region" description="Helical" evidence="1">
    <location>
        <begin position="6"/>
        <end position="24"/>
    </location>
</feature>
<dbReference type="HOGENOM" id="CLU_3023378_0_0_7"/>
<evidence type="ECO:0000256" key="1">
    <source>
        <dbReference type="SAM" id="Phobius"/>
    </source>
</evidence>
<dbReference type="Proteomes" id="UP000028486">
    <property type="component" value="Plasmid pCIG1485E"/>
</dbReference>
<dbReference type="KEGG" id="caj:CIG1485E_a0091"/>
<reference evidence="2 3" key="1">
    <citation type="journal article" date="2014" name="Genome Announc.">
        <title>Complete Genome Sequence of Campylobacter iguaniorum Strain 1485ET, Isolated from a Bearded Dragon (Pogona vitticeps).</title>
        <authorList>
            <person name="Gilbert M.J."/>
            <person name="Miller W.G."/>
            <person name="Yee E."/>
            <person name="Kik M."/>
            <person name="Wagenaar J.A."/>
            <person name="Duim B."/>
        </authorList>
    </citation>
    <scope>NUCLEOTIDE SEQUENCE [LARGE SCALE GENOMIC DNA]</scope>
    <source>
        <strain evidence="2 3">1485E</strain>
        <plasmid evidence="2">pCIG1485E</plasmid>
    </source>
</reference>
<keyword evidence="2" id="KW-0614">Plasmid</keyword>
<organism evidence="2 3">
    <name type="scientific">Campylobacter iguaniorum</name>
    <dbReference type="NCBI Taxonomy" id="1244531"/>
    <lineage>
        <taxon>Bacteria</taxon>
        <taxon>Pseudomonadati</taxon>
        <taxon>Campylobacterota</taxon>
        <taxon>Epsilonproteobacteria</taxon>
        <taxon>Campylobacterales</taxon>
        <taxon>Campylobacteraceae</taxon>
        <taxon>Campylobacter</taxon>
    </lineage>
</organism>
<keyword evidence="1" id="KW-1133">Transmembrane helix</keyword>
<evidence type="ECO:0000313" key="2">
    <source>
        <dbReference type="EMBL" id="AII15616.1"/>
    </source>
</evidence>
<name>A0A076FCF7_9BACT</name>
<sequence>MSQWILYGIGAIFGIVILSTILSLKNKKKERRWGKDTPRVITFIGLKSDGIKGRK</sequence>
<keyword evidence="3" id="KW-1185">Reference proteome</keyword>
<evidence type="ECO:0000313" key="3">
    <source>
        <dbReference type="Proteomes" id="UP000028486"/>
    </source>
</evidence>
<dbReference type="RefSeq" id="WP_158336143.1">
    <property type="nucleotide sequence ID" value="NZ_CP009044.1"/>
</dbReference>
<geneLocation type="plasmid" evidence="2 3">
    <name>pCIG1485E</name>
</geneLocation>
<dbReference type="EMBL" id="CP009044">
    <property type="protein sequence ID" value="AII15616.1"/>
    <property type="molecule type" value="Genomic_DNA"/>
</dbReference>
<gene>
    <name evidence="2" type="ORF">CIG1485E_a0091</name>
</gene>
<keyword evidence="1" id="KW-0472">Membrane</keyword>